<dbReference type="InterPro" id="IPR012349">
    <property type="entry name" value="Split_barrel_FMN-bd"/>
</dbReference>
<evidence type="ECO:0000313" key="4">
    <source>
        <dbReference type="EMBL" id="KAB2347916.1"/>
    </source>
</evidence>
<evidence type="ECO:0000259" key="3">
    <source>
        <dbReference type="Pfam" id="PF01243"/>
    </source>
</evidence>
<gene>
    <name evidence="4" type="ORF">F8566_18725</name>
</gene>
<dbReference type="InterPro" id="IPR019920">
    <property type="entry name" value="F420-binding_dom_put"/>
</dbReference>
<keyword evidence="5" id="KW-1185">Reference proteome</keyword>
<dbReference type="GO" id="GO:0016627">
    <property type="term" value="F:oxidoreductase activity, acting on the CH-CH group of donors"/>
    <property type="evidence" value="ECO:0007669"/>
    <property type="project" value="TreeGrafter"/>
</dbReference>
<dbReference type="GO" id="GO:0005829">
    <property type="term" value="C:cytosol"/>
    <property type="evidence" value="ECO:0007669"/>
    <property type="project" value="TreeGrafter"/>
</dbReference>
<accession>A0A6H9Z0E5</accession>
<dbReference type="EMBL" id="WBMT01000008">
    <property type="protein sequence ID" value="KAB2347916.1"/>
    <property type="molecule type" value="Genomic_DNA"/>
</dbReference>
<dbReference type="RefSeq" id="WP_151561539.1">
    <property type="nucleotide sequence ID" value="NZ_WBMT01000008.1"/>
</dbReference>
<protein>
    <submittedName>
        <fullName evidence="4">TIGR03618 family F420-dependent PPOX class oxidoreductase</fullName>
    </submittedName>
</protein>
<evidence type="ECO:0000256" key="2">
    <source>
        <dbReference type="SAM" id="MobiDB-lite"/>
    </source>
</evidence>
<name>A0A6H9Z0E5_9ACTN</name>
<sequence length="167" mass="17964">MTKTETETETEYGPGQGPGARLLSEEEIDAILTRGQFGVLATVKRSGHPHLASMVYTWDAAARMIRISSAEGRIKVRHLERDPRAVLHVQGDTVLSYAVAEGQAEVSEVSTVAGDATSRELLAMTGGFADPADEAAFLEQVAKDRRVVLRLRVERVYGTALDAPAGS</sequence>
<evidence type="ECO:0000256" key="1">
    <source>
        <dbReference type="ARBA" id="ARBA00023002"/>
    </source>
</evidence>
<reference evidence="4 5" key="1">
    <citation type="submission" date="2019-09" db="EMBL/GenBank/DDBJ databases">
        <title>Actinomadura physcomitrii sp. nov., a novel actinomycete isolated from moss [Physcomitrium sphaericum (Ludw) Fuernr].</title>
        <authorList>
            <person name="Zhuang X."/>
            <person name="Liu C."/>
        </authorList>
    </citation>
    <scope>NUCLEOTIDE SEQUENCE [LARGE SCALE GENOMIC DNA]</scope>
    <source>
        <strain evidence="4 5">HMC1</strain>
    </source>
</reference>
<evidence type="ECO:0000313" key="5">
    <source>
        <dbReference type="Proteomes" id="UP000468735"/>
    </source>
</evidence>
<dbReference type="InterPro" id="IPR052019">
    <property type="entry name" value="F420H2_bilvrd_red/Heme_oxyg"/>
</dbReference>
<keyword evidence="1" id="KW-0560">Oxidoreductase</keyword>
<organism evidence="4 5">
    <name type="scientific">Actinomadura rudentiformis</name>
    <dbReference type="NCBI Taxonomy" id="359158"/>
    <lineage>
        <taxon>Bacteria</taxon>
        <taxon>Bacillati</taxon>
        <taxon>Actinomycetota</taxon>
        <taxon>Actinomycetes</taxon>
        <taxon>Streptosporangiales</taxon>
        <taxon>Thermomonosporaceae</taxon>
        <taxon>Actinomadura</taxon>
    </lineage>
</organism>
<dbReference type="Pfam" id="PF01243">
    <property type="entry name" value="PNPOx_N"/>
    <property type="match status" value="1"/>
</dbReference>
<dbReference type="AlphaFoldDB" id="A0A6H9Z0E5"/>
<dbReference type="PANTHER" id="PTHR35176:SF2">
    <property type="entry name" value="F420H(2)-DEPENDENT REDUCTASE RV1155"/>
    <property type="match status" value="1"/>
</dbReference>
<dbReference type="PANTHER" id="PTHR35176">
    <property type="entry name" value="HEME OXYGENASE HI_0854-RELATED"/>
    <property type="match status" value="1"/>
</dbReference>
<proteinExistence type="predicted"/>
<dbReference type="SUPFAM" id="SSF50475">
    <property type="entry name" value="FMN-binding split barrel"/>
    <property type="match status" value="1"/>
</dbReference>
<feature type="region of interest" description="Disordered" evidence="2">
    <location>
        <begin position="1"/>
        <end position="20"/>
    </location>
</feature>
<dbReference type="GO" id="GO:0070967">
    <property type="term" value="F:coenzyme F420 binding"/>
    <property type="evidence" value="ECO:0007669"/>
    <property type="project" value="TreeGrafter"/>
</dbReference>
<dbReference type="NCBIfam" id="TIGR03618">
    <property type="entry name" value="Rv1155_F420"/>
    <property type="match status" value="1"/>
</dbReference>
<dbReference type="InterPro" id="IPR011576">
    <property type="entry name" value="Pyridox_Oxase_N"/>
</dbReference>
<feature type="domain" description="Pyridoxamine 5'-phosphate oxidase N-terminal" evidence="3">
    <location>
        <begin position="25"/>
        <end position="158"/>
    </location>
</feature>
<dbReference type="Gene3D" id="2.30.110.10">
    <property type="entry name" value="Electron Transport, Fmn-binding Protein, Chain A"/>
    <property type="match status" value="1"/>
</dbReference>
<dbReference type="Proteomes" id="UP000468735">
    <property type="component" value="Unassembled WGS sequence"/>
</dbReference>
<dbReference type="OrthoDB" id="1094370at2"/>
<comment type="caution">
    <text evidence="4">The sequence shown here is derived from an EMBL/GenBank/DDBJ whole genome shotgun (WGS) entry which is preliminary data.</text>
</comment>